<name>D7TY82_VITVI</name>
<dbReference type="InParanoid" id="D7TY82"/>
<evidence type="ECO:0000313" key="2">
    <source>
        <dbReference type="Proteomes" id="UP000009183"/>
    </source>
</evidence>
<dbReference type="OrthoDB" id="1690142at2759"/>
<dbReference type="PaxDb" id="29760-VIT_17s0119g00060.t01"/>
<dbReference type="HOGENOM" id="CLU_2854226_0_0_1"/>
<sequence>MYVLYSEDCEKLSFYEIILHARQKREIVIGYHLSSIERAIINPLAKNKRRRWSLKDVFVVIFLKE</sequence>
<dbReference type="PANTHER" id="PTHR31563">
    <property type="entry name" value="ION CHANNEL POLLUX-RELATED"/>
    <property type="match status" value="1"/>
</dbReference>
<proteinExistence type="predicted"/>
<dbReference type="AlphaFoldDB" id="D7TY82"/>
<gene>
    <name evidence="1" type="ordered locus">VIT_17s0119g00060</name>
</gene>
<accession>D7TY82</accession>
<evidence type="ECO:0000313" key="1">
    <source>
        <dbReference type="EMBL" id="CBI35457.3"/>
    </source>
</evidence>
<dbReference type="PANTHER" id="PTHR31563:SF1">
    <property type="entry name" value="ION CHANNEL CASTOR-RELATED"/>
    <property type="match status" value="1"/>
</dbReference>
<dbReference type="EMBL" id="FN596263">
    <property type="protein sequence ID" value="CBI35457.3"/>
    <property type="molecule type" value="Genomic_DNA"/>
</dbReference>
<reference evidence="2" key="1">
    <citation type="journal article" date="2007" name="Nature">
        <title>The grapevine genome sequence suggests ancestral hexaploidization in major angiosperm phyla.</title>
        <authorList>
            <consortium name="The French-Italian Public Consortium for Grapevine Genome Characterization."/>
            <person name="Jaillon O."/>
            <person name="Aury J.-M."/>
            <person name="Noel B."/>
            <person name="Policriti A."/>
            <person name="Clepet C."/>
            <person name="Casagrande A."/>
            <person name="Choisne N."/>
            <person name="Aubourg S."/>
            <person name="Vitulo N."/>
            <person name="Jubin C."/>
            <person name="Vezzi A."/>
            <person name="Legeai F."/>
            <person name="Hugueney P."/>
            <person name="Dasilva C."/>
            <person name="Horner D."/>
            <person name="Mica E."/>
            <person name="Jublot D."/>
            <person name="Poulain J."/>
            <person name="Bruyere C."/>
            <person name="Billault A."/>
            <person name="Segurens B."/>
            <person name="Gouyvenoux M."/>
            <person name="Ugarte E."/>
            <person name="Cattonaro F."/>
            <person name="Anthouard V."/>
            <person name="Vico V."/>
            <person name="Del Fabbro C."/>
            <person name="Alaux M."/>
            <person name="Di Gaspero G."/>
            <person name="Dumas V."/>
            <person name="Felice N."/>
            <person name="Paillard S."/>
            <person name="Juman I."/>
            <person name="Moroldo M."/>
            <person name="Scalabrin S."/>
            <person name="Canaguier A."/>
            <person name="Le Clainche I."/>
            <person name="Malacrida G."/>
            <person name="Durand E."/>
            <person name="Pesole G."/>
            <person name="Laucou V."/>
            <person name="Chatelet P."/>
            <person name="Merdinoglu D."/>
            <person name="Delledonne M."/>
            <person name="Pezzotti M."/>
            <person name="Lecharny A."/>
            <person name="Scarpelli C."/>
            <person name="Artiguenave F."/>
            <person name="Pe M.E."/>
            <person name="Valle G."/>
            <person name="Morgante M."/>
            <person name="Caboche M."/>
            <person name="Adam-Blondon A.-F."/>
            <person name="Weissenbach J."/>
            <person name="Quetier F."/>
            <person name="Wincker P."/>
        </authorList>
    </citation>
    <scope>NUCLEOTIDE SEQUENCE [LARGE SCALE GENOMIC DNA]</scope>
    <source>
        <strain evidence="2">cv. Pinot noir / PN40024</strain>
    </source>
</reference>
<keyword evidence="2" id="KW-1185">Reference proteome</keyword>
<dbReference type="Proteomes" id="UP000009183">
    <property type="component" value="Chromosome 17"/>
</dbReference>
<protein>
    <submittedName>
        <fullName evidence="1">Uncharacterized protein</fullName>
    </submittedName>
</protein>
<dbReference type="GO" id="GO:0006811">
    <property type="term" value="P:monoatomic ion transport"/>
    <property type="evidence" value="ECO:0007669"/>
    <property type="project" value="InterPro"/>
</dbReference>
<organism evidence="1 2">
    <name type="scientific">Vitis vinifera</name>
    <name type="common">Grape</name>
    <dbReference type="NCBI Taxonomy" id="29760"/>
    <lineage>
        <taxon>Eukaryota</taxon>
        <taxon>Viridiplantae</taxon>
        <taxon>Streptophyta</taxon>
        <taxon>Embryophyta</taxon>
        <taxon>Tracheophyta</taxon>
        <taxon>Spermatophyta</taxon>
        <taxon>Magnoliopsida</taxon>
        <taxon>eudicotyledons</taxon>
        <taxon>Gunneridae</taxon>
        <taxon>Pentapetalae</taxon>
        <taxon>rosids</taxon>
        <taxon>Vitales</taxon>
        <taxon>Vitaceae</taxon>
        <taxon>Viteae</taxon>
        <taxon>Vitis</taxon>
    </lineage>
</organism>
<dbReference type="InterPro" id="IPR044849">
    <property type="entry name" value="CASTOR/POLLUX/SYM8-like"/>
</dbReference>
<dbReference type="STRING" id="29760.D7TY82"/>